<dbReference type="HOGENOM" id="CLU_033332_6_0_10"/>
<dbReference type="Gene3D" id="3.40.640.10">
    <property type="entry name" value="Type I PLP-dependent aspartate aminotransferase-like (Major domain)"/>
    <property type="match status" value="1"/>
</dbReference>
<dbReference type="EMBL" id="CP002545">
    <property type="protein sequence ID" value="ADY53757.1"/>
    <property type="molecule type" value="Genomic_DNA"/>
</dbReference>
<gene>
    <name evidence="6" type="ordered locus">Pedsa_3221</name>
</gene>
<comment type="similarity">
    <text evidence="2 5">Belongs to the DegT/DnrJ/EryC1 family.</text>
</comment>
<dbReference type="CDD" id="cd00616">
    <property type="entry name" value="AHBA_syn"/>
    <property type="match status" value="1"/>
</dbReference>
<feature type="active site" description="Proton acceptor" evidence="3">
    <location>
        <position position="191"/>
    </location>
</feature>
<reference evidence="6 7" key="1">
    <citation type="journal article" date="2011" name="Stand. Genomic Sci.">
        <title>Complete genome sequence of the gliding, heparinolytic Pedobacter saltans type strain (113).</title>
        <authorList>
            <person name="Liolios K."/>
            <person name="Sikorski J."/>
            <person name="Lu M."/>
            <person name="Nolan M."/>
            <person name="Lapidus A."/>
            <person name="Lucas S."/>
            <person name="Hammon N."/>
            <person name="Deshpande S."/>
            <person name="Cheng J.F."/>
            <person name="Tapia R."/>
            <person name="Han C."/>
            <person name="Goodwin L."/>
            <person name="Pitluck S."/>
            <person name="Huntemann M."/>
            <person name="Ivanova N."/>
            <person name="Pagani I."/>
            <person name="Mavromatis K."/>
            <person name="Ovchinikova G."/>
            <person name="Pati A."/>
            <person name="Chen A."/>
            <person name="Palaniappan K."/>
            <person name="Land M."/>
            <person name="Hauser L."/>
            <person name="Brambilla E.M."/>
            <person name="Kotsyurbenko O."/>
            <person name="Rohde M."/>
            <person name="Tindall B.J."/>
            <person name="Abt B."/>
            <person name="Goker M."/>
            <person name="Detter J.C."/>
            <person name="Woyke T."/>
            <person name="Bristow J."/>
            <person name="Eisen J.A."/>
            <person name="Markowitz V."/>
            <person name="Hugenholtz P."/>
            <person name="Klenk H.P."/>
            <person name="Kyrpides N.C."/>
        </authorList>
    </citation>
    <scope>NUCLEOTIDE SEQUENCE [LARGE SCALE GENOMIC DNA]</scope>
    <source>
        <strain evidence="7">ATCC 51119 / DSM 12145 / JCM 21818 / LMG 10337 / NBRC 100064 / NCIMB 13643</strain>
    </source>
</reference>
<dbReference type="AlphaFoldDB" id="F0SBD0"/>
<dbReference type="STRING" id="762903.Pedsa_3221"/>
<dbReference type="Pfam" id="PF01041">
    <property type="entry name" value="DegT_DnrJ_EryC1"/>
    <property type="match status" value="1"/>
</dbReference>
<dbReference type="GO" id="GO:0000271">
    <property type="term" value="P:polysaccharide biosynthetic process"/>
    <property type="evidence" value="ECO:0007669"/>
    <property type="project" value="TreeGrafter"/>
</dbReference>
<dbReference type="KEGG" id="psn:Pedsa_3221"/>
<evidence type="ECO:0000256" key="3">
    <source>
        <dbReference type="PIRSR" id="PIRSR000390-1"/>
    </source>
</evidence>
<evidence type="ECO:0000313" key="7">
    <source>
        <dbReference type="Proteomes" id="UP000000310"/>
    </source>
</evidence>
<evidence type="ECO:0000256" key="4">
    <source>
        <dbReference type="PIRSR" id="PIRSR000390-2"/>
    </source>
</evidence>
<keyword evidence="6" id="KW-0032">Aminotransferase</keyword>
<dbReference type="GO" id="GO:0008483">
    <property type="term" value="F:transaminase activity"/>
    <property type="evidence" value="ECO:0007669"/>
    <property type="project" value="UniProtKB-KW"/>
</dbReference>
<proteinExistence type="inferred from homology"/>
<evidence type="ECO:0000256" key="2">
    <source>
        <dbReference type="ARBA" id="ARBA00037999"/>
    </source>
</evidence>
<evidence type="ECO:0000256" key="1">
    <source>
        <dbReference type="ARBA" id="ARBA00022898"/>
    </source>
</evidence>
<dbReference type="InterPro" id="IPR000653">
    <property type="entry name" value="DegT/StrS_aminotransferase"/>
</dbReference>
<dbReference type="Gene3D" id="3.90.1150.10">
    <property type="entry name" value="Aspartate Aminotransferase, domain 1"/>
    <property type="match status" value="1"/>
</dbReference>
<feature type="modified residue" description="N6-(pyridoxal phosphate)lysine" evidence="4">
    <location>
        <position position="191"/>
    </location>
</feature>
<dbReference type="PIRSF" id="PIRSF000390">
    <property type="entry name" value="PLP_StrS"/>
    <property type="match status" value="1"/>
</dbReference>
<dbReference type="Proteomes" id="UP000000310">
    <property type="component" value="Chromosome"/>
</dbReference>
<accession>F0SBD0</accession>
<dbReference type="InterPro" id="IPR015421">
    <property type="entry name" value="PyrdxlP-dep_Trfase_major"/>
</dbReference>
<evidence type="ECO:0000313" key="6">
    <source>
        <dbReference type="EMBL" id="ADY53757.1"/>
    </source>
</evidence>
<dbReference type="InterPro" id="IPR015424">
    <property type="entry name" value="PyrdxlP-dep_Trfase"/>
</dbReference>
<dbReference type="PANTHER" id="PTHR30244">
    <property type="entry name" value="TRANSAMINASE"/>
    <property type="match status" value="1"/>
</dbReference>
<dbReference type="InterPro" id="IPR015422">
    <property type="entry name" value="PyrdxlP-dep_Trfase_small"/>
</dbReference>
<dbReference type="GO" id="GO:0030170">
    <property type="term" value="F:pyridoxal phosphate binding"/>
    <property type="evidence" value="ECO:0007669"/>
    <property type="project" value="TreeGrafter"/>
</dbReference>
<dbReference type="SUPFAM" id="SSF53383">
    <property type="entry name" value="PLP-dependent transferases"/>
    <property type="match status" value="1"/>
</dbReference>
<keyword evidence="6" id="KW-0808">Transferase</keyword>
<name>F0SBD0_PSESL</name>
<sequence>MIQEIKKIEMIDLPLEYEAQKSEIDTAIHQVLAKGDFIKGQAVIEFEKSFGEYLNVSSVVSCANGTDALQIALMSLGIGREDEVILPAFSYAAAIEMVLLLGAKPVLVDVDPIYFQIQTEELSKLINSKTKAIIAVHLYGQSADIAVIAEIAEKNNLFLIEDCAQSIGATFTGKHLGTFGDIACTSFFPTKNLGCYGDGGALFTNNIELASRARMVASHGQQKKYDHQILGINSRLDTLQAAILNVKLTYLQATIDKKISIAGIYHSLLQNLEDIIIPEEFSGIKHSWHQYTIKIKNGRRDELKAYLLAKGVTSMIHYPKVLNEHPAFKYIEGEFPVSRALTQEILCLPIHPGLTNEDIVYICDAIKSFYVA</sequence>
<keyword evidence="1 4" id="KW-0663">Pyridoxal phosphate</keyword>
<reference evidence="7" key="2">
    <citation type="submission" date="2011-02" db="EMBL/GenBank/DDBJ databases">
        <title>The complete genome of Pedobacter saltans DSM 12145.</title>
        <authorList>
            <consortium name="US DOE Joint Genome Institute (JGI-PGF)"/>
            <person name="Lucas S."/>
            <person name="Copeland A."/>
            <person name="Lapidus A."/>
            <person name="Bruce D."/>
            <person name="Goodwin L."/>
            <person name="Pitluck S."/>
            <person name="Kyrpides N."/>
            <person name="Mavromatis K."/>
            <person name="Pagani I."/>
            <person name="Ivanova N."/>
            <person name="Ovchinnikova G."/>
            <person name="Lu M."/>
            <person name="Detter J.C."/>
            <person name="Han C."/>
            <person name="Land M."/>
            <person name="Hauser L."/>
            <person name="Markowitz V."/>
            <person name="Cheng J.-F."/>
            <person name="Hugenholtz P."/>
            <person name="Woyke T."/>
            <person name="Wu D."/>
            <person name="Tindall B."/>
            <person name="Pomrenke H.G."/>
            <person name="Brambilla E."/>
            <person name="Klenk H.-P."/>
            <person name="Eisen J.A."/>
        </authorList>
    </citation>
    <scope>NUCLEOTIDE SEQUENCE [LARGE SCALE GENOMIC DNA]</scope>
    <source>
        <strain evidence="7">ATCC 51119 / DSM 12145 / JCM 21818 / LMG 10337 / NBRC 100064 / NCIMB 13643</strain>
    </source>
</reference>
<keyword evidence="7" id="KW-1185">Reference proteome</keyword>
<protein>
    <submittedName>
        <fullName evidence="6">DegT/DnrJ/EryC1/StrS aminotransferase</fullName>
    </submittedName>
</protein>
<organism evidence="6 7">
    <name type="scientific">Pseudopedobacter saltans (strain ATCC 51119 / DSM 12145 / JCM 21818 / CCUG 39354 / LMG 10337 / NBRC 100064 / NCIMB 13643)</name>
    <name type="common">Pedobacter saltans</name>
    <dbReference type="NCBI Taxonomy" id="762903"/>
    <lineage>
        <taxon>Bacteria</taxon>
        <taxon>Pseudomonadati</taxon>
        <taxon>Bacteroidota</taxon>
        <taxon>Sphingobacteriia</taxon>
        <taxon>Sphingobacteriales</taxon>
        <taxon>Sphingobacteriaceae</taxon>
        <taxon>Pseudopedobacter</taxon>
    </lineage>
</organism>
<dbReference type="PANTHER" id="PTHR30244:SF36">
    <property type="entry name" value="3-OXO-GLUCOSE-6-PHOSPHATE:GLUTAMATE AMINOTRANSFERASE"/>
    <property type="match status" value="1"/>
</dbReference>
<dbReference type="eggNOG" id="COG0399">
    <property type="taxonomic scope" value="Bacteria"/>
</dbReference>
<evidence type="ECO:0000256" key="5">
    <source>
        <dbReference type="RuleBase" id="RU004508"/>
    </source>
</evidence>